<dbReference type="EMBL" id="BDLU01000041">
    <property type="protein sequence ID" value="GCE83840.1"/>
    <property type="molecule type" value="Genomic_DNA"/>
</dbReference>
<evidence type="ECO:0000313" key="2">
    <source>
        <dbReference type="Proteomes" id="UP000315095"/>
    </source>
</evidence>
<sequence>MSNSARMIAHLLITVRLSTRNRPSAPVPAASRD</sequence>
<keyword evidence="2" id="KW-1185">Reference proteome</keyword>
<dbReference type="Proteomes" id="UP000315095">
    <property type="component" value="Unassembled WGS sequence"/>
</dbReference>
<evidence type="ECO:0000313" key="1">
    <source>
        <dbReference type="EMBL" id="GCE83840.1"/>
    </source>
</evidence>
<gene>
    <name evidence="1" type="ORF">MSKU9_1981</name>
</gene>
<dbReference type="AlphaFoldDB" id="A0A4P5NQD2"/>
<accession>A0A4P5NQD2</accession>
<name>A0A4P5NQD2_9PROT</name>
<proteinExistence type="predicted"/>
<reference evidence="2" key="1">
    <citation type="submission" date="2017-01" db="EMBL/GenBank/DDBJ databases">
        <title>Komagataeibacter sp. MSKU9 whole genome sequencing project.</title>
        <authorList>
            <person name="Matsutani M."/>
            <person name="Naloka K."/>
            <person name="Theeragool G."/>
            <person name="Yakushi T."/>
            <person name="Matsushita K."/>
        </authorList>
    </citation>
    <scope>NUCLEOTIDE SEQUENCE [LARGE SCALE GENOMIC DNA]</scope>
    <source>
        <strain evidence="2">MSKU9</strain>
    </source>
</reference>
<protein>
    <submittedName>
        <fullName evidence="1">Uncharacterized protein</fullName>
    </submittedName>
</protein>
<comment type="caution">
    <text evidence="1">The sequence shown here is derived from an EMBL/GenBank/DDBJ whole genome shotgun (WGS) entry which is preliminary data.</text>
</comment>
<accession>A0A4P5P518</accession>
<organism evidence="1 2">
    <name type="scientific">Komagataeibacter diospyri</name>
    <dbReference type="NCBI Taxonomy" id="1932662"/>
    <lineage>
        <taxon>Bacteria</taxon>
        <taxon>Pseudomonadati</taxon>
        <taxon>Pseudomonadota</taxon>
        <taxon>Alphaproteobacteria</taxon>
        <taxon>Acetobacterales</taxon>
        <taxon>Acetobacteraceae</taxon>
        <taxon>Komagataeibacter</taxon>
    </lineage>
</organism>